<organism evidence="2 3">
    <name type="scientific">Microlunatus parietis</name>
    <dbReference type="NCBI Taxonomy" id="682979"/>
    <lineage>
        <taxon>Bacteria</taxon>
        <taxon>Bacillati</taxon>
        <taxon>Actinomycetota</taxon>
        <taxon>Actinomycetes</taxon>
        <taxon>Propionibacteriales</taxon>
        <taxon>Propionibacteriaceae</taxon>
        <taxon>Microlunatus</taxon>
    </lineage>
</organism>
<protein>
    <submittedName>
        <fullName evidence="2">Uncharacterized protein</fullName>
    </submittedName>
</protein>
<dbReference type="RefSeq" id="WP_179757985.1">
    <property type="nucleotide sequence ID" value="NZ_JACCBU010000001.1"/>
</dbReference>
<proteinExistence type="predicted"/>
<dbReference type="Proteomes" id="UP000569914">
    <property type="component" value="Unassembled WGS sequence"/>
</dbReference>
<keyword evidence="1" id="KW-0472">Membrane</keyword>
<accession>A0A7Y9IEJ9</accession>
<feature type="transmembrane region" description="Helical" evidence="1">
    <location>
        <begin position="112"/>
        <end position="134"/>
    </location>
</feature>
<dbReference type="AlphaFoldDB" id="A0A7Y9IEJ9"/>
<gene>
    <name evidence="2" type="ORF">BKA15_006820</name>
</gene>
<sequence length="144" mass="15257">MDADTARSALRITPFVVWGGLLVGWCIVVLPGLLTYALGSPTTATVDRCEVTVSTNNEGTTSSETTCYGSWPLGTGRGEGRIEGGGWLNEGDRVEVRGTTWAAATGEVPGRALLMSGIGLGLGVITHLICWWSFSRELRKAAQE</sequence>
<keyword evidence="1" id="KW-0812">Transmembrane</keyword>
<evidence type="ECO:0000313" key="3">
    <source>
        <dbReference type="Proteomes" id="UP000569914"/>
    </source>
</evidence>
<keyword evidence="1" id="KW-1133">Transmembrane helix</keyword>
<feature type="transmembrane region" description="Helical" evidence="1">
    <location>
        <begin position="12"/>
        <end position="38"/>
    </location>
</feature>
<evidence type="ECO:0000313" key="2">
    <source>
        <dbReference type="EMBL" id="NYE75491.1"/>
    </source>
</evidence>
<evidence type="ECO:0000256" key="1">
    <source>
        <dbReference type="SAM" id="Phobius"/>
    </source>
</evidence>
<keyword evidence="3" id="KW-1185">Reference proteome</keyword>
<dbReference type="EMBL" id="JACCBU010000001">
    <property type="protein sequence ID" value="NYE75491.1"/>
    <property type="molecule type" value="Genomic_DNA"/>
</dbReference>
<reference evidence="2 3" key="1">
    <citation type="submission" date="2020-07" db="EMBL/GenBank/DDBJ databases">
        <title>Sequencing the genomes of 1000 actinobacteria strains.</title>
        <authorList>
            <person name="Klenk H.-P."/>
        </authorList>
    </citation>
    <scope>NUCLEOTIDE SEQUENCE [LARGE SCALE GENOMIC DNA]</scope>
    <source>
        <strain evidence="2 3">DSM 22083</strain>
    </source>
</reference>
<name>A0A7Y9IEJ9_9ACTN</name>
<comment type="caution">
    <text evidence="2">The sequence shown here is derived from an EMBL/GenBank/DDBJ whole genome shotgun (WGS) entry which is preliminary data.</text>
</comment>